<gene>
    <name evidence="1" type="ORF">BXY64_0799</name>
</gene>
<keyword evidence="2" id="KW-1185">Reference proteome</keyword>
<dbReference type="Proteomes" id="UP000284531">
    <property type="component" value="Unassembled WGS sequence"/>
</dbReference>
<comment type="caution">
    <text evidence="1">The sequence shown here is derived from an EMBL/GenBank/DDBJ whole genome shotgun (WGS) entry which is preliminary data.</text>
</comment>
<evidence type="ECO:0000313" key="1">
    <source>
        <dbReference type="EMBL" id="RKE03789.1"/>
    </source>
</evidence>
<evidence type="ECO:0000313" key="2">
    <source>
        <dbReference type="Proteomes" id="UP000284531"/>
    </source>
</evidence>
<sequence length="30" mass="3579">MYAFIFSGRFIYANDLDNNVEYQYGNKVLI</sequence>
<protein>
    <submittedName>
        <fullName evidence="1">Uncharacterized protein</fullName>
    </submittedName>
</protein>
<organism evidence="1 2">
    <name type="scientific">Marinifilum flexuosum</name>
    <dbReference type="NCBI Taxonomy" id="1117708"/>
    <lineage>
        <taxon>Bacteria</taxon>
        <taxon>Pseudomonadati</taxon>
        <taxon>Bacteroidota</taxon>
        <taxon>Bacteroidia</taxon>
        <taxon>Marinilabiliales</taxon>
        <taxon>Marinifilaceae</taxon>
    </lineage>
</organism>
<accession>A0A419X857</accession>
<reference evidence="1 2" key="1">
    <citation type="submission" date="2018-09" db="EMBL/GenBank/DDBJ databases">
        <title>Genomic Encyclopedia of Archaeal and Bacterial Type Strains, Phase II (KMG-II): from individual species to whole genera.</title>
        <authorList>
            <person name="Goeker M."/>
        </authorList>
    </citation>
    <scope>NUCLEOTIDE SEQUENCE [LARGE SCALE GENOMIC DNA]</scope>
    <source>
        <strain evidence="1 2">DSM 21950</strain>
    </source>
</reference>
<name>A0A419X857_9BACT</name>
<dbReference type="AlphaFoldDB" id="A0A419X857"/>
<proteinExistence type="predicted"/>
<dbReference type="EMBL" id="RAPQ01000008">
    <property type="protein sequence ID" value="RKE03789.1"/>
    <property type="molecule type" value="Genomic_DNA"/>
</dbReference>